<evidence type="ECO:0008006" key="3">
    <source>
        <dbReference type="Google" id="ProtNLM"/>
    </source>
</evidence>
<gene>
    <name evidence="1" type="ORF">Cha6605_3344</name>
</gene>
<protein>
    <recommendedName>
        <fullName evidence="3">Immunity protein Imm1</fullName>
    </recommendedName>
</protein>
<name>K9UIU5_CHAP6</name>
<evidence type="ECO:0000313" key="2">
    <source>
        <dbReference type="Proteomes" id="UP000010366"/>
    </source>
</evidence>
<dbReference type="RefSeq" id="WP_015160481.1">
    <property type="nucleotide sequence ID" value="NC_019697.1"/>
</dbReference>
<organism evidence="1 2">
    <name type="scientific">Chamaesiphon minutus (strain ATCC 27169 / PCC 6605)</name>
    <dbReference type="NCBI Taxonomy" id="1173020"/>
    <lineage>
        <taxon>Bacteria</taxon>
        <taxon>Bacillati</taxon>
        <taxon>Cyanobacteriota</taxon>
        <taxon>Cyanophyceae</taxon>
        <taxon>Gomontiellales</taxon>
        <taxon>Chamaesiphonaceae</taxon>
        <taxon>Chamaesiphon</taxon>
    </lineage>
</organism>
<dbReference type="EMBL" id="CP003600">
    <property type="protein sequence ID" value="AFY94346.1"/>
    <property type="molecule type" value="Genomic_DNA"/>
</dbReference>
<dbReference type="STRING" id="1173020.Cha6605_3344"/>
<dbReference type="AlphaFoldDB" id="K9UIU5"/>
<dbReference type="KEGG" id="cmp:Cha6605_3344"/>
<dbReference type="Proteomes" id="UP000010366">
    <property type="component" value="Chromosome"/>
</dbReference>
<sequence length="138" mass="16029">MYVKRIWVETEDGIEEDITYPSWEKIILYLKMMNGCSKHMMFLYPDVNEIEDSEFMSVCGGENNTFICTLHNDGTDSNKLVNADESSKETVMFYSGQTSGKSKDRIVDFEMVLKAIKTYVETGQLDRTLTWRNYSQDN</sequence>
<dbReference type="InterPro" id="IPR025680">
    <property type="entry name" value="DddI"/>
</dbReference>
<reference evidence="1 2" key="1">
    <citation type="submission" date="2012-05" db="EMBL/GenBank/DDBJ databases">
        <title>Finished chromosome of genome of Chamaesiphon sp. PCC 6605.</title>
        <authorList>
            <consortium name="US DOE Joint Genome Institute"/>
            <person name="Gugger M."/>
            <person name="Coursin T."/>
            <person name="Rippka R."/>
            <person name="Tandeau De Marsac N."/>
            <person name="Huntemann M."/>
            <person name="Wei C.-L."/>
            <person name="Han J."/>
            <person name="Detter J.C."/>
            <person name="Han C."/>
            <person name="Tapia R."/>
            <person name="Chen A."/>
            <person name="Kyrpides N."/>
            <person name="Mavromatis K."/>
            <person name="Markowitz V."/>
            <person name="Szeto E."/>
            <person name="Ivanova N."/>
            <person name="Pagani I."/>
            <person name="Pati A."/>
            <person name="Goodwin L."/>
            <person name="Nordberg H.P."/>
            <person name="Cantor M.N."/>
            <person name="Hua S.X."/>
            <person name="Woyke T."/>
            <person name="Kerfeld C.A."/>
        </authorList>
    </citation>
    <scope>NUCLEOTIDE SEQUENCE [LARGE SCALE GENOMIC DNA]</scope>
    <source>
        <strain evidence="2">ATCC 27169 / PCC 6605</strain>
    </source>
</reference>
<proteinExistence type="predicted"/>
<keyword evidence="2" id="KW-1185">Reference proteome</keyword>
<dbReference type="Pfam" id="PF14430">
    <property type="entry name" value="Imm1"/>
    <property type="match status" value="1"/>
</dbReference>
<dbReference type="HOGENOM" id="CLU_1851553_0_0_3"/>
<evidence type="ECO:0000313" key="1">
    <source>
        <dbReference type="EMBL" id="AFY94346.1"/>
    </source>
</evidence>
<accession>K9UIU5</accession>